<organism evidence="10 11">
    <name type="scientific">Geodermatophilus sabuli</name>
    <dbReference type="NCBI Taxonomy" id="1564158"/>
    <lineage>
        <taxon>Bacteria</taxon>
        <taxon>Bacillati</taxon>
        <taxon>Actinomycetota</taxon>
        <taxon>Actinomycetes</taxon>
        <taxon>Geodermatophilales</taxon>
        <taxon>Geodermatophilaceae</taxon>
        <taxon>Geodermatophilus</taxon>
    </lineage>
</organism>
<evidence type="ECO:0000256" key="6">
    <source>
        <dbReference type="ARBA" id="ARBA00022989"/>
    </source>
</evidence>
<dbReference type="PANTHER" id="PTHR21716">
    <property type="entry name" value="TRANSMEMBRANE PROTEIN"/>
    <property type="match status" value="1"/>
</dbReference>
<keyword evidence="7 9" id="KW-0472">Membrane</keyword>
<feature type="transmembrane region" description="Helical" evidence="9">
    <location>
        <begin position="373"/>
        <end position="397"/>
    </location>
</feature>
<feature type="transmembrane region" description="Helical" evidence="9">
    <location>
        <begin position="129"/>
        <end position="159"/>
    </location>
</feature>
<evidence type="ECO:0000256" key="8">
    <source>
        <dbReference type="SAM" id="MobiDB-lite"/>
    </source>
</evidence>
<keyword evidence="3" id="KW-0813">Transport</keyword>
<evidence type="ECO:0000256" key="4">
    <source>
        <dbReference type="ARBA" id="ARBA00022475"/>
    </source>
</evidence>
<keyword evidence="6 9" id="KW-1133">Transmembrane helix</keyword>
<sequence length="475" mass="49570">MLQRANHLAARARERIRAAREHDPHGWPERDDDRAILVHDDVPADLAADAADSGDDGADRPPLGSPEPGAPDLDGPIGPGGVSGPPSGGRPHRGGQHARRLTGGDRRTPDDVAVVPTGLRVAAAWSWRVIAVIAGLYVLLYAAAYVAVVVVPVFVALLLAALLQPGAASLVRHGWPRSLAAFAMLVVGLGVVAGIITLVIERFTAGFSDLADQVSQGLTQIRDFAVDTFPISQRQIDEAVTAAQDALVANQDTLTSGAITTAATVGEVFTGIVLALFTLFFFLKDGRSIWLWLVGLCPADARAYIDEAARRSWRTLISYVRATVAVALVDAVGIGIGLAILQVPLVIPLAALVFLGAFIPIIGSFLAGSVAVLVALVAKGPITALIALAVVVLVMQLEGHVLQPLLLGRAVRVHPLAIVLAIAAGLLIAGIFGALIAVPTVACVNVAGTYLSRRHDGPRPPEPRPDRARPAVTAE</sequence>
<feature type="region of interest" description="Disordered" evidence="8">
    <location>
        <begin position="1"/>
        <end position="109"/>
    </location>
</feature>
<feature type="transmembrane region" description="Helical" evidence="9">
    <location>
        <begin position="262"/>
        <end position="283"/>
    </location>
</feature>
<comment type="similarity">
    <text evidence="2">Belongs to the autoinducer-2 exporter (AI-2E) (TC 2.A.86) family.</text>
</comment>
<feature type="region of interest" description="Disordered" evidence="8">
    <location>
        <begin position="453"/>
        <end position="475"/>
    </location>
</feature>
<reference evidence="10 11" key="1">
    <citation type="submission" date="2020-02" db="EMBL/GenBank/DDBJ databases">
        <title>Geodermatophilus sabuli CPCC 205279 I12A-02694.</title>
        <authorList>
            <person name="Jiang Z."/>
        </authorList>
    </citation>
    <scope>NUCLEOTIDE SEQUENCE [LARGE SCALE GENOMIC DNA]</scope>
    <source>
        <strain evidence="10 11">I12A-02694</strain>
    </source>
</reference>
<feature type="compositionally biased region" description="Basic residues" evidence="8">
    <location>
        <begin position="90"/>
        <end position="100"/>
    </location>
</feature>
<protein>
    <submittedName>
        <fullName evidence="10">AI-2E family transporter</fullName>
    </submittedName>
</protein>
<evidence type="ECO:0000313" key="11">
    <source>
        <dbReference type="Proteomes" id="UP000470246"/>
    </source>
</evidence>
<dbReference type="Pfam" id="PF01594">
    <property type="entry name" value="AI-2E_transport"/>
    <property type="match status" value="1"/>
</dbReference>
<dbReference type="Proteomes" id="UP000470246">
    <property type="component" value="Unassembled WGS sequence"/>
</dbReference>
<evidence type="ECO:0000256" key="7">
    <source>
        <dbReference type="ARBA" id="ARBA00023136"/>
    </source>
</evidence>
<evidence type="ECO:0000256" key="2">
    <source>
        <dbReference type="ARBA" id="ARBA00009773"/>
    </source>
</evidence>
<evidence type="ECO:0000256" key="9">
    <source>
        <dbReference type="SAM" id="Phobius"/>
    </source>
</evidence>
<keyword evidence="4" id="KW-1003">Cell membrane</keyword>
<comment type="subcellular location">
    <subcellularLocation>
        <location evidence="1">Cell membrane</location>
        <topology evidence="1">Multi-pass membrane protein</topology>
    </subcellularLocation>
</comment>
<proteinExistence type="inferred from homology"/>
<dbReference type="GO" id="GO:0005886">
    <property type="term" value="C:plasma membrane"/>
    <property type="evidence" value="ECO:0007669"/>
    <property type="project" value="UniProtKB-SubCell"/>
</dbReference>
<feature type="transmembrane region" description="Helical" evidence="9">
    <location>
        <begin position="179"/>
        <end position="200"/>
    </location>
</feature>
<keyword evidence="11" id="KW-1185">Reference proteome</keyword>
<feature type="transmembrane region" description="Helical" evidence="9">
    <location>
        <begin position="417"/>
        <end position="444"/>
    </location>
</feature>
<dbReference type="EMBL" id="JAAGWF010000020">
    <property type="protein sequence ID" value="NEK59763.1"/>
    <property type="molecule type" value="Genomic_DNA"/>
</dbReference>
<feature type="compositionally biased region" description="Basic and acidic residues" evidence="8">
    <location>
        <begin position="453"/>
        <end position="469"/>
    </location>
</feature>
<feature type="transmembrane region" description="Helical" evidence="9">
    <location>
        <begin position="317"/>
        <end position="340"/>
    </location>
</feature>
<dbReference type="InterPro" id="IPR002549">
    <property type="entry name" value="AI-2E-like"/>
</dbReference>
<dbReference type="GO" id="GO:0055085">
    <property type="term" value="P:transmembrane transport"/>
    <property type="evidence" value="ECO:0007669"/>
    <property type="project" value="TreeGrafter"/>
</dbReference>
<dbReference type="RefSeq" id="WP_163483133.1">
    <property type="nucleotide sequence ID" value="NZ_JAAGWF010000020.1"/>
</dbReference>
<evidence type="ECO:0000256" key="3">
    <source>
        <dbReference type="ARBA" id="ARBA00022448"/>
    </source>
</evidence>
<accession>A0A7K3W5W9</accession>
<evidence type="ECO:0000313" key="10">
    <source>
        <dbReference type="EMBL" id="NEK59763.1"/>
    </source>
</evidence>
<evidence type="ECO:0000256" key="1">
    <source>
        <dbReference type="ARBA" id="ARBA00004651"/>
    </source>
</evidence>
<name>A0A7K3W5W9_9ACTN</name>
<feature type="transmembrane region" description="Helical" evidence="9">
    <location>
        <begin position="346"/>
        <end position="366"/>
    </location>
</feature>
<evidence type="ECO:0000256" key="5">
    <source>
        <dbReference type="ARBA" id="ARBA00022692"/>
    </source>
</evidence>
<dbReference type="PANTHER" id="PTHR21716:SF53">
    <property type="entry name" value="PERMEASE PERM-RELATED"/>
    <property type="match status" value="1"/>
</dbReference>
<gene>
    <name evidence="10" type="ORF">GCU56_18060</name>
</gene>
<feature type="compositionally biased region" description="Gly residues" evidence="8">
    <location>
        <begin position="77"/>
        <end position="87"/>
    </location>
</feature>
<dbReference type="AlphaFoldDB" id="A0A7K3W5W9"/>
<comment type="caution">
    <text evidence="10">The sequence shown here is derived from an EMBL/GenBank/DDBJ whole genome shotgun (WGS) entry which is preliminary data.</text>
</comment>
<keyword evidence="5 9" id="KW-0812">Transmembrane</keyword>
<feature type="compositionally biased region" description="Basic and acidic residues" evidence="8">
    <location>
        <begin position="11"/>
        <end position="42"/>
    </location>
</feature>